<organism evidence="8 9">
    <name type="scientific">Microbispora cellulosiformans</name>
    <dbReference type="NCBI Taxonomy" id="2614688"/>
    <lineage>
        <taxon>Bacteria</taxon>
        <taxon>Bacillati</taxon>
        <taxon>Actinomycetota</taxon>
        <taxon>Actinomycetes</taxon>
        <taxon>Streptosporangiales</taxon>
        <taxon>Streptosporangiaceae</taxon>
        <taxon>Microbispora</taxon>
    </lineage>
</organism>
<dbReference type="Proteomes" id="UP000327011">
    <property type="component" value="Unassembled WGS sequence"/>
</dbReference>
<feature type="transmembrane region" description="Helical" evidence="7">
    <location>
        <begin position="163"/>
        <end position="185"/>
    </location>
</feature>
<feature type="compositionally biased region" description="Low complexity" evidence="6">
    <location>
        <begin position="435"/>
        <end position="449"/>
    </location>
</feature>
<dbReference type="PANTHER" id="PTHR30250:SF26">
    <property type="entry name" value="PSMA PROTEIN"/>
    <property type="match status" value="1"/>
</dbReference>
<keyword evidence="3 7" id="KW-0812">Transmembrane</keyword>
<protein>
    <recommendedName>
        <fullName evidence="10">Oligosaccharide flippase family protein</fullName>
    </recommendedName>
</protein>
<feature type="transmembrane region" description="Helical" evidence="7">
    <location>
        <begin position="402"/>
        <end position="423"/>
    </location>
</feature>
<feature type="transmembrane region" description="Helical" evidence="7">
    <location>
        <begin position="98"/>
        <end position="119"/>
    </location>
</feature>
<feature type="region of interest" description="Disordered" evidence="6">
    <location>
        <begin position="435"/>
        <end position="467"/>
    </location>
</feature>
<keyword evidence="4 7" id="KW-1133">Transmembrane helix</keyword>
<feature type="transmembrane region" description="Helical" evidence="7">
    <location>
        <begin position="375"/>
        <end position="396"/>
    </location>
</feature>
<name>A0A5J5K319_9ACTN</name>
<keyword evidence="9" id="KW-1185">Reference proteome</keyword>
<gene>
    <name evidence="8" type="ORF">F5972_17950</name>
</gene>
<proteinExistence type="predicted"/>
<dbReference type="AlphaFoldDB" id="A0A5J5K319"/>
<dbReference type="InterPro" id="IPR050833">
    <property type="entry name" value="Poly_Biosynth_Transport"/>
</dbReference>
<dbReference type="EMBL" id="VYTZ01000006">
    <property type="protein sequence ID" value="KAA9377520.1"/>
    <property type="molecule type" value="Genomic_DNA"/>
</dbReference>
<dbReference type="GO" id="GO:0005886">
    <property type="term" value="C:plasma membrane"/>
    <property type="evidence" value="ECO:0007669"/>
    <property type="project" value="UniProtKB-SubCell"/>
</dbReference>
<comment type="caution">
    <text evidence="8">The sequence shown here is derived from an EMBL/GenBank/DDBJ whole genome shotgun (WGS) entry which is preliminary data.</text>
</comment>
<evidence type="ECO:0000256" key="7">
    <source>
        <dbReference type="SAM" id="Phobius"/>
    </source>
</evidence>
<evidence type="ECO:0000256" key="5">
    <source>
        <dbReference type="ARBA" id="ARBA00023136"/>
    </source>
</evidence>
<evidence type="ECO:0000256" key="6">
    <source>
        <dbReference type="SAM" id="MobiDB-lite"/>
    </source>
</evidence>
<evidence type="ECO:0000256" key="4">
    <source>
        <dbReference type="ARBA" id="ARBA00022989"/>
    </source>
</evidence>
<evidence type="ECO:0000256" key="3">
    <source>
        <dbReference type="ARBA" id="ARBA00022692"/>
    </source>
</evidence>
<accession>A0A5J5K319</accession>
<feature type="transmembrane region" description="Helical" evidence="7">
    <location>
        <begin position="340"/>
        <end position="363"/>
    </location>
</feature>
<sequence>MTRGRVRPPGRRHLRAFTSLSAAGFGEALLPTLGLVALVRIAGTEATGQVVFAQSLANLWFLLGDPCLENAAQRFVPLEQARGGRGTALFLRLLRLDAGIGLAATALALAVVLGTWLAGLTSEGFALTLALSVAGRGATAPYGTAFAGFALADRLALSGVVRVLGALLSVALSFAGLLAGGPLLYLAGQAAAALLAAAGFCLLAGRAVARALGAPSGSPPLPAGLLRFTVPATAGTTIAGMSDSGILAVAGLVGGPPLVTLLKIAMAPGRFYANLAIPVAAMLYPRLARAVAEGAGAAVMRRDVARVTRLMTIGGVTTAAVAVPVLVPVITLVYGPGQAGAGAVAVPLLCAACVKGAACWSNVLPLALGRSGWRLTYLGAEAALLVATLLAAAWAAPDAPATARLFAWGTLALAVLGTAFWLLSARRLLRRVPTSVPSGVPGSVPSVPSHAPGRPGPADVRGPAPRP</sequence>
<keyword evidence="2" id="KW-1003">Cell membrane</keyword>
<evidence type="ECO:0000256" key="2">
    <source>
        <dbReference type="ARBA" id="ARBA00022475"/>
    </source>
</evidence>
<evidence type="ECO:0000313" key="8">
    <source>
        <dbReference type="EMBL" id="KAA9377520.1"/>
    </source>
</evidence>
<evidence type="ECO:0000256" key="1">
    <source>
        <dbReference type="ARBA" id="ARBA00004651"/>
    </source>
</evidence>
<evidence type="ECO:0008006" key="10">
    <source>
        <dbReference type="Google" id="ProtNLM"/>
    </source>
</evidence>
<comment type="subcellular location">
    <subcellularLocation>
        <location evidence="1">Cell membrane</location>
        <topology evidence="1">Multi-pass membrane protein</topology>
    </subcellularLocation>
</comment>
<evidence type="ECO:0000313" key="9">
    <source>
        <dbReference type="Proteomes" id="UP000327011"/>
    </source>
</evidence>
<dbReference type="PANTHER" id="PTHR30250">
    <property type="entry name" value="PST FAMILY PREDICTED COLANIC ACID TRANSPORTER"/>
    <property type="match status" value="1"/>
</dbReference>
<feature type="transmembrane region" description="Helical" evidence="7">
    <location>
        <begin position="191"/>
        <end position="209"/>
    </location>
</feature>
<reference evidence="8 9" key="1">
    <citation type="submission" date="2019-09" db="EMBL/GenBank/DDBJ databases">
        <title>Screening of Novel Bioactive Compounds from Soil-Associated.</title>
        <authorList>
            <person name="Gong X."/>
        </authorList>
    </citation>
    <scope>NUCLEOTIDE SEQUENCE [LARGE SCALE GENOMIC DNA]</scope>
    <source>
        <strain evidence="8 9">Gxj-6</strain>
    </source>
</reference>
<dbReference type="RefSeq" id="WP_150934713.1">
    <property type="nucleotide sequence ID" value="NZ_VYTZ01000006.1"/>
</dbReference>
<feature type="transmembrane region" description="Helical" evidence="7">
    <location>
        <begin position="125"/>
        <end position="151"/>
    </location>
</feature>
<keyword evidence="5 7" id="KW-0472">Membrane</keyword>
<feature type="transmembrane region" description="Helical" evidence="7">
    <location>
        <begin position="310"/>
        <end position="334"/>
    </location>
</feature>